<evidence type="ECO:0000313" key="2">
    <source>
        <dbReference type="EMBL" id="KDR20791.1"/>
    </source>
</evidence>
<reference evidence="2 3" key="1">
    <citation type="journal article" date="2014" name="Nat. Commun.">
        <title>Molecular traces of alternative social organization in a termite genome.</title>
        <authorList>
            <person name="Terrapon N."/>
            <person name="Li C."/>
            <person name="Robertson H.M."/>
            <person name="Ji L."/>
            <person name="Meng X."/>
            <person name="Booth W."/>
            <person name="Chen Z."/>
            <person name="Childers C.P."/>
            <person name="Glastad K.M."/>
            <person name="Gokhale K."/>
            <person name="Gowin J."/>
            <person name="Gronenberg W."/>
            <person name="Hermansen R.A."/>
            <person name="Hu H."/>
            <person name="Hunt B.G."/>
            <person name="Huylmans A.K."/>
            <person name="Khalil S.M."/>
            <person name="Mitchell R.D."/>
            <person name="Munoz-Torres M.C."/>
            <person name="Mustard J.A."/>
            <person name="Pan H."/>
            <person name="Reese J.T."/>
            <person name="Scharf M.E."/>
            <person name="Sun F."/>
            <person name="Vogel H."/>
            <person name="Xiao J."/>
            <person name="Yang W."/>
            <person name="Yang Z."/>
            <person name="Yang Z."/>
            <person name="Zhou J."/>
            <person name="Zhu J."/>
            <person name="Brent C.S."/>
            <person name="Elsik C.G."/>
            <person name="Goodisman M.A."/>
            <person name="Liberles D.A."/>
            <person name="Roe R.M."/>
            <person name="Vargo E.L."/>
            <person name="Vilcinskas A."/>
            <person name="Wang J."/>
            <person name="Bornberg-Bauer E."/>
            <person name="Korb J."/>
            <person name="Zhang G."/>
            <person name="Liebig J."/>
        </authorList>
    </citation>
    <scope>NUCLEOTIDE SEQUENCE [LARGE SCALE GENOMIC DNA]</scope>
    <source>
        <tissue evidence="2">Whole organism</tissue>
    </source>
</reference>
<keyword evidence="3" id="KW-1185">Reference proteome</keyword>
<feature type="region of interest" description="Disordered" evidence="1">
    <location>
        <begin position="23"/>
        <end position="42"/>
    </location>
</feature>
<gene>
    <name evidence="2" type="ORF">L798_04167</name>
</gene>
<evidence type="ECO:0000313" key="3">
    <source>
        <dbReference type="Proteomes" id="UP000027135"/>
    </source>
</evidence>
<dbReference type="InParanoid" id="A0A067RAG7"/>
<evidence type="ECO:0000256" key="1">
    <source>
        <dbReference type="SAM" id="MobiDB-lite"/>
    </source>
</evidence>
<name>A0A067RAG7_ZOONE</name>
<feature type="compositionally biased region" description="Polar residues" evidence="1">
    <location>
        <begin position="70"/>
        <end position="88"/>
    </location>
</feature>
<accession>A0A067RAG7</accession>
<feature type="region of interest" description="Disordered" evidence="1">
    <location>
        <begin position="69"/>
        <end position="103"/>
    </location>
</feature>
<dbReference type="EMBL" id="KK852586">
    <property type="protein sequence ID" value="KDR20791.1"/>
    <property type="molecule type" value="Genomic_DNA"/>
</dbReference>
<organism evidence="2 3">
    <name type="scientific">Zootermopsis nevadensis</name>
    <name type="common">Dampwood termite</name>
    <dbReference type="NCBI Taxonomy" id="136037"/>
    <lineage>
        <taxon>Eukaryota</taxon>
        <taxon>Metazoa</taxon>
        <taxon>Ecdysozoa</taxon>
        <taxon>Arthropoda</taxon>
        <taxon>Hexapoda</taxon>
        <taxon>Insecta</taxon>
        <taxon>Pterygota</taxon>
        <taxon>Neoptera</taxon>
        <taxon>Polyneoptera</taxon>
        <taxon>Dictyoptera</taxon>
        <taxon>Blattodea</taxon>
        <taxon>Blattoidea</taxon>
        <taxon>Termitoidae</taxon>
        <taxon>Termopsidae</taxon>
        <taxon>Zootermopsis</taxon>
    </lineage>
</organism>
<proteinExistence type="predicted"/>
<dbReference type="AlphaFoldDB" id="A0A067RAG7"/>
<dbReference type="Proteomes" id="UP000027135">
    <property type="component" value="Unassembled WGS sequence"/>
</dbReference>
<protein>
    <submittedName>
        <fullName evidence="2">Uncharacterized protein</fullName>
    </submittedName>
</protein>
<sequence length="138" mass="15551">MSEEYRQHRSVRNRFERGHSQDCLEAQRFRRPTTDTRTEGTNRRRYCPLSAGKVFSVDHIFTPAFGAAQSPLNSQPCTYPRQAESTLHASPPDPIPTSLDTNGKEAQSVVWVYTGGRLSRVERTGKGTTRDIGDKIRG</sequence>